<evidence type="ECO:0000256" key="3">
    <source>
        <dbReference type="ARBA" id="ARBA00023163"/>
    </source>
</evidence>
<sequence>MAELAEHVDLLWEPRGRGARPQRQALTVDRIADAAIEVADAEGMAAVSMQHVAARLDVTKMALYRHVTSKAELVAVMIESAVGEPPDLGSVPGGWRPRLVRWADLMRETWRRHPWLPAATTGERPTGPREVGWTESAVAALADTPLSGGERMDAVFLISGHIRNTQSSATAGTQPWTTDKSLREVLHRHRGRFPALFEAATSPGTTPNDNGWTFGLTRILDGLATLIDSRDQPPSDDA</sequence>
<dbReference type="RefSeq" id="WP_343934665.1">
    <property type="nucleotide sequence ID" value="NZ_BAAABU010000006.1"/>
</dbReference>
<feature type="domain" description="HTH tetR-type" evidence="5">
    <location>
        <begin position="25"/>
        <end position="85"/>
    </location>
</feature>
<dbReference type="PANTHER" id="PTHR30055:SF151">
    <property type="entry name" value="TRANSCRIPTIONAL REGULATORY PROTEIN"/>
    <property type="match status" value="1"/>
</dbReference>
<evidence type="ECO:0000256" key="2">
    <source>
        <dbReference type="ARBA" id="ARBA00023125"/>
    </source>
</evidence>
<keyword evidence="3" id="KW-0804">Transcription</keyword>
<evidence type="ECO:0000256" key="1">
    <source>
        <dbReference type="ARBA" id="ARBA00023015"/>
    </source>
</evidence>
<gene>
    <name evidence="6" type="ORF">GCM10010492_32680</name>
</gene>
<dbReference type="PROSITE" id="PS50977">
    <property type="entry name" value="HTH_TETR_2"/>
    <property type="match status" value="1"/>
</dbReference>
<keyword evidence="1" id="KW-0805">Transcription regulation</keyword>
<evidence type="ECO:0000259" key="5">
    <source>
        <dbReference type="PROSITE" id="PS50977"/>
    </source>
</evidence>
<dbReference type="InterPro" id="IPR036271">
    <property type="entry name" value="Tet_transcr_reg_TetR-rel_C_sf"/>
</dbReference>
<reference evidence="6 7" key="1">
    <citation type="journal article" date="2019" name="Int. J. Syst. Evol. Microbiol.">
        <title>The Global Catalogue of Microorganisms (GCM) 10K type strain sequencing project: providing services to taxonomists for standard genome sequencing and annotation.</title>
        <authorList>
            <consortium name="The Broad Institute Genomics Platform"/>
            <consortium name="The Broad Institute Genome Sequencing Center for Infectious Disease"/>
            <person name="Wu L."/>
            <person name="Ma J."/>
        </authorList>
    </citation>
    <scope>NUCLEOTIDE SEQUENCE [LARGE SCALE GENOMIC DNA]</scope>
    <source>
        <strain evidence="6 7">JCM 3380</strain>
    </source>
</reference>
<organism evidence="6 7">
    <name type="scientific">Saccharothrix mutabilis subsp. mutabilis</name>
    <dbReference type="NCBI Taxonomy" id="66855"/>
    <lineage>
        <taxon>Bacteria</taxon>
        <taxon>Bacillati</taxon>
        <taxon>Actinomycetota</taxon>
        <taxon>Actinomycetes</taxon>
        <taxon>Pseudonocardiales</taxon>
        <taxon>Pseudonocardiaceae</taxon>
        <taxon>Saccharothrix</taxon>
    </lineage>
</organism>
<dbReference type="SUPFAM" id="SSF48498">
    <property type="entry name" value="Tetracyclin repressor-like, C-terminal domain"/>
    <property type="match status" value="1"/>
</dbReference>
<dbReference type="Pfam" id="PF00440">
    <property type="entry name" value="TetR_N"/>
    <property type="match status" value="1"/>
</dbReference>
<dbReference type="SUPFAM" id="SSF46689">
    <property type="entry name" value="Homeodomain-like"/>
    <property type="match status" value="1"/>
</dbReference>
<keyword evidence="2 4" id="KW-0238">DNA-binding</keyword>
<proteinExistence type="predicted"/>
<dbReference type="EMBL" id="BAAABU010000006">
    <property type="protein sequence ID" value="GAA0231528.1"/>
    <property type="molecule type" value="Genomic_DNA"/>
</dbReference>
<keyword evidence="7" id="KW-1185">Reference proteome</keyword>
<name>A0ABN0TW06_9PSEU</name>
<dbReference type="PRINTS" id="PR00455">
    <property type="entry name" value="HTHTETR"/>
</dbReference>
<evidence type="ECO:0000313" key="6">
    <source>
        <dbReference type="EMBL" id="GAA0231528.1"/>
    </source>
</evidence>
<evidence type="ECO:0000256" key="4">
    <source>
        <dbReference type="PROSITE-ProRule" id="PRU00335"/>
    </source>
</evidence>
<dbReference type="InterPro" id="IPR004111">
    <property type="entry name" value="Repressor_TetR_C"/>
</dbReference>
<dbReference type="Pfam" id="PF02909">
    <property type="entry name" value="TetR_C_1"/>
    <property type="match status" value="1"/>
</dbReference>
<dbReference type="Proteomes" id="UP001500416">
    <property type="component" value="Unassembled WGS sequence"/>
</dbReference>
<evidence type="ECO:0000313" key="7">
    <source>
        <dbReference type="Proteomes" id="UP001500416"/>
    </source>
</evidence>
<protein>
    <submittedName>
        <fullName evidence="6">TetR/AcrR family transcriptional regulator</fullName>
    </submittedName>
</protein>
<feature type="DNA-binding region" description="H-T-H motif" evidence="4">
    <location>
        <begin position="48"/>
        <end position="67"/>
    </location>
</feature>
<accession>A0ABN0TW06</accession>
<dbReference type="PANTHER" id="PTHR30055">
    <property type="entry name" value="HTH-TYPE TRANSCRIPTIONAL REGULATOR RUTR"/>
    <property type="match status" value="1"/>
</dbReference>
<dbReference type="Gene3D" id="1.10.10.60">
    <property type="entry name" value="Homeodomain-like"/>
    <property type="match status" value="1"/>
</dbReference>
<dbReference type="Gene3D" id="1.10.357.10">
    <property type="entry name" value="Tetracycline Repressor, domain 2"/>
    <property type="match status" value="1"/>
</dbReference>
<dbReference type="InterPro" id="IPR009057">
    <property type="entry name" value="Homeodomain-like_sf"/>
</dbReference>
<comment type="caution">
    <text evidence="6">The sequence shown here is derived from an EMBL/GenBank/DDBJ whole genome shotgun (WGS) entry which is preliminary data.</text>
</comment>
<dbReference type="InterPro" id="IPR050109">
    <property type="entry name" value="HTH-type_TetR-like_transc_reg"/>
</dbReference>
<dbReference type="InterPro" id="IPR001647">
    <property type="entry name" value="HTH_TetR"/>
</dbReference>